<sequence>MSLFDAFRYDGKRVLVVGGATGMGAAAAQIAVAAGAEVVVLDIAEITVPGVKGTHVDLRDTASIDAALEAVGGPVHAVLCCAGVADGDPGIEKVNFLGHRYLLEKLLAADALPRGSAIGFISSAAGLGWEKNLPALREYLAISDIDEASAWALEHNNATYMWSKQAVCAYVATQAMPLLTRGIRINAICPGPTDTPLARAHSETWLGFGAGYRAEVGIEAATPLEQGYPLVFLCSDAAAGISGITLITDAGHFAAGNTEVFPADTPAVRFLLGK</sequence>
<reference evidence="3" key="1">
    <citation type="submission" date="2020-12" db="EMBL/GenBank/DDBJ databases">
        <title>Genomic characterization of non-nitrogen-fixing Frankia strains.</title>
        <authorList>
            <person name="Carlos-Shanley C."/>
            <person name="Guerra T."/>
            <person name="Hahn D."/>
        </authorList>
    </citation>
    <scope>NUCLEOTIDE SEQUENCE</scope>
    <source>
        <strain evidence="3">CN6</strain>
    </source>
</reference>
<dbReference type="InterPro" id="IPR051122">
    <property type="entry name" value="SDR_DHRS6-like"/>
</dbReference>
<gene>
    <name evidence="3" type="ORF">I7412_12820</name>
</gene>
<keyword evidence="4" id="KW-1185">Reference proteome</keyword>
<proteinExistence type="inferred from homology"/>
<evidence type="ECO:0000256" key="2">
    <source>
        <dbReference type="ARBA" id="ARBA00023002"/>
    </source>
</evidence>
<dbReference type="PANTHER" id="PTHR43477:SF1">
    <property type="entry name" value="DIHYDROANTICAPSIN 7-DEHYDROGENASE"/>
    <property type="match status" value="1"/>
</dbReference>
<dbReference type="EMBL" id="JAEACQ010000167">
    <property type="protein sequence ID" value="MBL7628038.1"/>
    <property type="molecule type" value="Genomic_DNA"/>
</dbReference>
<dbReference type="GO" id="GO:0016491">
    <property type="term" value="F:oxidoreductase activity"/>
    <property type="evidence" value="ECO:0007669"/>
    <property type="project" value="UniProtKB-KW"/>
</dbReference>
<comment type="caution">
    <text evidence="3">The sequence shown here is derived from an EMBL/GenBank/DDBJ whole genome shotgun (WGS) entry which is preliminary data.</text>
</comment>
<evidence type="ECO:0000313" key="4">
    <source>
        <dbReference type="Proteomes" id="UP000604475"/>
    </source>
</evidence>
<dbReference type="InterPro" id="IPR036291">
    <property type="entry name" value="NAD(P)-bd_dom_sf"/>
</dbReference>
<keyword evidence="2" id="KW-0560">Oxidoreductase</keyword>
<dbReference type="Proteomes" id="UP000604475">
    <property type="component" value="Unassembled WGS sequence"/>
</dbReference>
<dbReference type="RefSeq" id="WP_203005992.1">
    <property type="nucleotide sequence ID" value="NZ_JADWYU010000229.1"/>
</dbReference>
<accession>A0A937R9A1</accession>
<name>A0A937R9A1_9ACTN</name>
<dbReference type="SUPFAM" id="SSF51735">
    <property type="entry name" value="NAD(P)-binding Rossmann-fold domains"/>
    <property type="match status" value="1"/>
</dbReference>
<dbReference type="Pfam" id="PF13561">
    <property type="entry name" value="adh_short_C2"/>
    <property type="match status" value="1"/>
</dbReference>
<evidence type="ECO:0000256" key="1">
    <source>
        <dbReference type="ARBA" id="ARBA00006484"/>
    </source>
</evidence>
<dbReference type="Gene3D" id="3.40.50.720">
    <property type="entry name" value="NAD(P)-binding Rossmann-like Domain"/>
    <property type="match status" value="1"/>
</dbReference>
<evidence type="ECO:0000313" key="3">
    <source>
        <dbReference type="EMBL" id="MBL7628038.1"/>
    </source>
</evidence>
<dbReference type="PANTHER" id="PTHR43477">
    <property type="entry name" value="DIHYDROANTICAPSIN 7-DEHYDROGENASE"/>
    <property type="match status" value="1"/>
</dbReference>
<dbReference type="InterPro" id="IPR002347">
    <property type="entry name" value="SDR_fam"/>
</dbReference>
<dbReference type="AlphaFoldDB" id="A0A937R9A1"/>
<comment type="similarity">
    <text evidence="1">Belongs to the short-chain dehydrogenases/reductases (SDR) family.</text>
</comment>
<protein>
    <submittedName>
        <fullName evidence="3">SDR family oxidoreductase</fullName>
    </submittedName>
</protein>
<organism evidence="3 4">
    <name type="scientific">Frankia nepalensis</name>
    <dbReference type="NCBI Taxonomy" id="1836974"/>
    <lineage>
        <taxon>Bacteria</taxon>
        <taxon>Bacillati</taxon>
        <taxon>Actinomycetota</taxon>
        <taxon>Actinomycetes</taxon>
        <taxon>Frankiales</taxon>
        <taxon>Frankiaceae</taxon>
        <taxon>Frankia</taxon>
    </lineage>
</organism>
<dbReference type="PRINTS" id="PR00081">
    <property type="entry name" value="GDHRDH"/>
</dbReference>